<proteinExistence type="predicted"/>
<sequence length="187" mass="20334">MEETLIHSPEARTRETKTVYREGTKITIPPLLFCDKYNFLPAYLVPMTPPLTLQPDRPQESVATNESTSTQVFGVMHITLTGLIDSMMPVSRPWAVLGKLLSYIVKLAPILWWTLPAGPAGSEFSGTPAGWIPDTAPAQGLRLCTSFEGTISIPVALDQGALLQSTCSPCQALDQEVERPAKPLTLA</sequence>
<comment type="caution">
    <text evidence="1">The sequence shown here is derived from an EMBL/GenBank/DDBJ whole genome shotgun (WGS) entry which is preliminary data.</text>
</comment>
<dbReference type="EMBL" id="QTSX02005188">
    <property type="protein sequence ID" value="KAJ9060435.1"/>
    <property type="molecule type" value="Genomic_DNA"/>
</dbReference>
<accession>A0ACC2SDQ1</accession>
<protein>
    <submittedName>
        <fullName evidence="1">Uncharacterized protein</fullName>
    </submittedName>
</protein>
<evidence type="ECO:0000313" key="2">
    <source>
        <dbReference type="Proteomes" id="UP001165960"/>
    </source>
</evidence>
<reference evidence="1" key="1">
    <citation type="submission" date="2022-04" db="EMBL/GenBank/DDBJ databases">
        <title>Genome of the entomopathogenic fungus Entomophthora muscae.</title>
        <authorList>
            <person name="Elya C."/>
            <person name="Lovett B.R."/>
            <person name="Lee E."/>
            <person name="Macias A.M."/>
            <person name="Hajek A.E."/>
            <person name="De Bivort B.L."/>
            <person name="Kasson M.T."/>
            <person name="De Fine Licht H.H."/>
            <person name="Stajich J.E."/>
        </authorList>
    </citation>
    <scope>NUCLEOTIDE SEQUENCE</scope>
    <source>
        <strain evidence="1">Berkeley</strain>
    </source>
</reference>
<dbReference type="Proteomes" id="UP001165960">
    <property type="component" value="Unassembled WGS sequence"/>
</dbReference>
<gene>
    <name evidence="1" type="ORF">DSO57_1030929</name>
</gene>
<organism evidence="1 2">
    <name type="scientific">Entomophthora muscae</name>
    <dbReference type="NCBI Taxonomy" id="34485"/>
    <lineage>
        <taxon>Eukaryota</taxon>
        <taxon>Fungi</taxon>
        <taxon>Fungi incertae sedis</taxon>
        <taxon>Zoopagomycota</taxon>
        <taxon>Entomophthoromycotina</taxon>
        <taxon>Entomophthoromycetes</taxon>
        <taxon>Entomophthorales</taxon>
        <taxon>Entomophthoraceae</taxon>
        <taxon>Entomophthora</taxon>
    </lineage>
</organism>
<evidence type="ECO:0000313" key="1">
    <source>
        <dbReference type="EMBL" id="KAJ9060435.1"/>
    </source>
</evidence>
<keyword evidence="2" id="KW-1185">Reference proteome</keyword>
<name>A0ACC2SDQ1_9FUNG</name>